<reference evidence="2 3" key="1">
    <citation type="submission" date="2009-09" db="EMBL/GenBank/DDBJ databases">
        <authorList>
            <person name="Weinstock G."/>
            <person name="Sodergren E."/>
            <person name="Clifton S."/>
            <person name="Fulton L."/>
            <person name="Fulton B."/>
            <person name="Courtney L."/>
            <person name="Fronick C."/>
            <person name="Harrison M."/>
            <person name="Strong C."/>
            <person name="Farmer C."/>
            <person name="Delahaunty K."/>
            <person name="Markovic C."/>
            <person name="Hall O."/>
            <person name="Minx P."/>
            <person name="Tomlinson C."/>
            <person name="Mitreva M."/>
            <person name="Nelson J."/>
            <person name="Hou S."/>
            <person name="Wollam A."/>
            <person name="Pepin K.H."/>
            <person name="Johnson M."/>
            <person name="Bhonagiri V."/>
            <person name="Nash W.E."/>
            <person name="Warren W."/>
            <person name="Chinwalla A."/>
            <person name="Mardis E.R."/>
            <person name="Wilson R.K."/>
        </authorList>
    </citation>
    <scope>NUCLEOTIDE SEQUENCE [LARGE SCALE GENOMIC DNA]</scope>
    <source>
        <strain evidence="2">ATCC 35185</strain>
        <strain evidence="3">ATCC 35185 / DSM 20758 / VPI D19B-28</strain>
    </source>
</reference>
<dbReference type="Pfam" id="PF08905">
    <property type="entry name" value="DUF1850"/>
    <property type="match status" value="1"/>
</dbReference>
<dbReference type="eggNOG" id="COG4729">
    <property type="taxonomic scope" value="Bacteria"/>
</dbReference>
<protein>
    <recommendedName>
        <fullName evidence="5">DUF1850 domain-containing protein</fullName>
    </recommendedName>
</protein>
<evidence type="ECO:0000313" key="4">
    <source>
        <dbReference type="Proteomes" id="UP000011124"/>
    </source>
</evidence>
<dbReference type="STRING" id="546271.Selsp_1585"/>
<sequence length="177" mass="19564">MKKRLGVRLFLAALVLAALADFLARPLLVVESEQGALLYAEKAYAGMPVVIRFIHSVQKTPVEEDLRVDDEVSGFVLDRTRYQSFGVGLPFLASEGEFRAEGDFFVMDGMERRFPRLSLRTGVGTELTLVLDGTEERLFEKLPAGSRVDLAVIAPWRWGMEKLFGKELGAAAAAGKE</sequence>
<dbReference type="AlphaFoldDB" id="C9LT17"/>
<dbReference type="KEGG" id="ssg:Selsp_1585"/>
<proteinExistence type="predicted"/>
<dbReference type="InterPro" id="IPR015001">
    <property type="entry name" value="DUF1850"/>
</dbReference>
<dbReference type="OrthoDB" id="4304at2"/>
<evidence type="ECO:0008006" key="5">
    <source>
        <dbReference type="Google" id="ProtNLM"/>
    </source>
</evidence>
<organism evidence="2 3">
    <name type="scientific">Selenomonas sputigena (strain ATCC 35185 / DSM 20758 / CCUG 44933 / VPI D19B-28)</name>
    <dbReference type="NCBI Taxonomy" id="546271"/>
    <lineage>
        <taxon>Bacteria</taxon>
        <taxon>Bacillati</taxon>
        <taxon>Bacillota</taxon>
        <taxon>Negativicutes</taxon>
        <taxon>Selenomonadales</taxon>
        <taxon>Selenomonadaceae</taxon>
        <taxon>Selenomonas</taxon>
    </lineage>
</organism>
<gene>
    <name evidence="1" type="ordered locus">Selsp_1585</name>
    <name evidence="2" type="ORF">SELSPUOL_00597</name>
</gene>
<reference evidence="1 4" key="2">
    <citation type="submission" date="2011-04" db="EMBL/GenBank/DDBJ databases">
        <title>The complete genome of Selenomonas sputigena DSM 20758.</title>
        <authorList>
            <consortium name="US DOE Joint Genome Institute (JGI-PGF)"/>
            <person name="Lucas S."/>
            <person name="Copeland A."/>
            <person name="Lapidus A."/>
            <person name="Bruce D."/>
            <person name="Goodwin L."/>
            <person name="Pitluck S."/>
            <person name="Peters L."/>
            <person name="Kyrpides N."/>
            <person name="Mavromatis K."/>
            <person name="Ivanova N."/>
            <person name="Ovchinnikova G."/>
            <person name="Teshima H."/>
            <person name="Detter J.C."/>
            <person name="Tapia R."/>
            <person name="Han C."/>
            <person name="Land M."/>
            <person name="Hauser L."/>
            <person name="Markowitz V."/>
            <person name="Cheng J.-F."/>
            <person name="Hugenholtz P."/>
            <person name="Woyke T."/>
            <person name="Wu D."/>
            <person name="Gronow S."/>
            <person name="Wellnitz S."/>
            <person name="Schneider S."/>
            <person name="Klenk H.-P."/>
            <person name="Eisen J.A."/>
        </authorList>
    </citation>
    <scope>NUCLEOTIDE SEQUENCE [LARGE SCALE GENOMIC DNA]</scope>
    <source>
        <strain evidence="1">ATCC 35185</strain>
        <strain evidence="4">ATCC 35185 / DSM 20758 / VPI D19B-28</strain>
    </source>
</reference>
<dbReference type="RefSeq" id="WP_006191484.1">
    <property type="nucleotide sequence ID" value="NC_015437.1"/>
</dbReference>
<dbReference type="EMBL" id="CP002637">
    <property type="protein sequence ID" value="AEC00541.1"/>
    <property type="molecule type" value="Genomic_DNA"/>
</dbReference>
<dbReference type="HOGENOM" id="CLU_112379_0_0_9"/>
<evidence type="ECO:0000313" key="1">
    <source>
        <dbReference type="EMBL" id="AEC00541.1"/>
    </source>
</evidence>
<accession>C9LT17</accession>
<keyword evidence="4" id="KW-1185">Reference proteome</keyword>
<evidence type="ECO:0000313" key="2">
    <source>
        <dbReference type="EMBL" id="EEX77863.1"/>
    </source>
</evidence>
<dbReference type="Proteomes" id="UP000011124">
    <property type="component" value="Chromosome"/>
</dbReference>
<dbReference type="EMBL" id="ACKP02000012">
    <property type="protein sequence ID" value="EEX77863.1"/>
    <property type="molecule type" value="Genomic_DNA"/>
</dbReference>
<name>C9LT17_SELS3</name>
<dbReference type="Proteomes" id="UP000003505">
    <property type="component" value="Unassembled WGS sequence"/>
</dbReference>
<evidence type="ECO:0000313" key="3">
    <source>
        <dbReference type="Proteomes" id="UP000003505"/>
    </source>
</evidence>